<evidence type="ECO:0000313" key="2">
    <source>
        <dbReference type="WBParaSite" id="Smp_150590.1"/>
    </source>
</evidence>
<dbReference type="InParanoid" id="A0A3Q0KPU7"/>
<sequence>MFTFFLSTEYYQAIDSLNTTHTAQTSMTPINKTTNVYQIVDDLKTHVKKSTPSSNITLNNHDGNNEICRPKMHSL</sequence>
<dbReference type="AlphaFoldDB" id="A0A3Q0KPU7"/>
<proteinExistence type="predicted"/>
<protein>
    <submittedName>
        <fullName evidence="2">Ovule protein</fullName>
    </submittedName>
</protein>
<organism evidence="1 2">
    <name type="scientific">Schistosoma mansoni</name>
    <name type="common">Blood fluke</name>
    <dbReference type="NCBI Taxonomy" id="6183"/>
    <lineage>
        <taxon>Eukaryota</taxon>
        <taxon>Metazoa</taxon>
        <taxon>Spiralia</taxon>
        <taxon>Lophotrochozoa</taxon>
        <taxon>Platyhelminthes</taxon>
        <taxon>Trematoda</taxon>
        <taxon>Digenea</taxon>
        <taxon>Strigeidida</taxon>
        <taxon>Schistosomatoidea</taxon>
        <taxon>Schistosomatidae</taxon>
        <taxon>Schistosoma</taxon>
    </lineage>
</organism>
<dbReference type="Proteomes" id="UP000008854">
    <property type="component" value="Unassembled WGS sequence"/>
</dbReference>
<name>A0A3Q0KPU7_SCHMA</name>
<reference evidence="1" key="1">
    <citation type="journal article" date="2012" name="PLoS Negl. Trop. Dis.">
        <title>A systematically improved high quality genome and transcriptome of the human blood fluke Schistosoma mansoni.</title>
        <authorList>
            <person name="Protasio A.V."/>
            <person name="Tsai I.J."/>
            <person name="Babbage A."/>
            <person name="Nichol S."/>
            <person name="Hunt M."/>
            <person name="Aslett M.A."/>
            <person name="De Silva N."/>
            <person name="Velarde G.S."/>
            <person name="Anderson T.J."/>
            <person name="Clark R.C."/>
            <person name="Davidson C."/>
            <person name="Dillon G.P."/>
            <person name="Holroyd N.E."/>
            <person name="LoVerde P.T."/>
            <person name="Lloyd C."/>
            <person name="McQuillan J."/>
            <person name="Oliveira G."/>
            <person name="Otto T.D."/>
            <person name="Parker-Manuel S.J."/>
            <person name="Quail M.A."/>
            <person name="Wilson R.A."/>
            <person name="Zerlotini A."/>
            <person name="Dunne D.W."/>
            <person name="Berriman M."/>
        </authorList>
    </citation>
    <scope>NUCLEOTIDE SEQUENCE [LARGE SCALE GENOMIC DNA]</scope>
    <source>
        <strain evidence="1">Puerto Rican</strain>
    </source>
</reference>
<dbReference type="WBParaSite" id="Smp_150590.1">
    <property type="protein sequence ID" value="Smp_150590.1"/>
    <property type="gene ID" value="Smp_150590"/>
</dbReference>
<keyword evidence="1" id="KW-1185">Reference proteome</keyword>
<accession>A0A3Q0KPU7</accession>
<evidence type="ECO:0000313" key="1">
    <source>
        <dbReference type="Proteomes" id="UP000008854"/>
    </source>
</evidence>
<reference evidence="2" key="2">
    <citation type="submission" date="2018-12" db="UniProtKB">
        <authorList>
            <consortium name="WormBaseParasite"/>
        </authorList>
    </citation>
    <scope>IDENTIFICATION</scope>
    <source>
        <strain evidence="2">Puerto Rican</strain>
    </source>
</reference>